<reference evidence="2" key="1">
    <citation type="journal article" date="2015" name="Genome Announc.">
        <title>Draft Genome Sequence of Bacteroidales Strain TBC1, a Novel Isolate from a Methanogenic Wastewater Treatment System.</title>
        <authorList>
            <person name="Tourlousse D.M."/>
            <person name="Matsuura N."/>
            <person name="Sun L."/>
            <person name="Toyonaga M."/>
            <person name="Kuroda K."/>
            <person name="Ohashi A."/>
            <person name="Cruz R."/>
            <person name="Yamaguchi T."/>
            <person name="Sekiguchi Y."/>
        </authorList>
    </citation>
    <scope>NUCLEOTIDE SEQUENCE [LARGE SCALE GENOMIC DNA]</scope>
    <source>
        <strain evidence="2">TBC1</strain>
    </source>
</reference>
<keyword evidence="3" id="KW-1185">Reference proteome</keyword>
<feature type="transmembrane region" description="Helical" evidence="1">
    <location>
        <begin position="271"/>
        <end position="289"/>
    </location>
</feature>
<keyword evidence="1" id="KW-1133">Transmembrane helix</keyword>
<dbReference type="RefSeq" id="WP_062041628.1">
    <property type="nucleotide sequence ID" value="NZ_DF968182.1"/>
</dbReference>
<gene>
    <name evidence="2" type="ORF">TBC1_111999</name>
</gene>
<feature type="transmembrane region" description="Helical" evidence="1">
    <location>
        <begin position="295"/>
        <end position="312"/>
    </location>
</feature>
<dbReference type="OrthoDB" id="366465at2"/>
<name>A0A0S7C1D8_9BACT</name>
<keyword evidence="1" id="KW-0472">Membrane</keyword>
<proteinExistence type="predicted"/>
<dbReference type="AlphaFoldDB" id="A0A0S7C1D8"/>
<accession>A0A0S7C1D8</accession>
<dbReference type="Proteomes" id="UP000053091">
    <property type="component" value="Unassembled WGS sequence"/>
</dbReference>
<evidence type="ECO:0000313" key="2">
    <source>
        <dbReference type="EMBL" id="GAP43841.1"/>
    </source>
</evidence>
<evidence type="ECO:0000313" key="3">
    <source>
        <dbReference type="Proteomes" id="UP000053091"/>
    </source>
</evidence>
<dbReference type="PATRIC" id="fig|1678841.3.peg.2234"/>
<evidence type="ECO:0000256" key="1">
    <source>
        <dbReference type="SAM" id="Phobius"/>
    </source>
</evidence>
<sequence>MIEDLVKIHDKFSVEIKLGFYARRKQPVSDFAVNTWIFIPNSLDINRGTYQKADFYRDLKSNIRLITPSYLLRDIADKEKPPFSLLENALQQLASDPSRTRTAEYEYHIRMFVSIVKSSLREEIQHILENGLDEDLDYLVDNFDNCINNIAANFRSLKRIINVPSISRELMNYYFFGDEFLSNLFEQHAFKLIDGLKKKGHLTGDIREKIMALIHAEINYKKEKGYQVVEKESPNRNRNLVFRLSLLKKYAENELFLNTNQRRDGVWIEQVYLSIAAGLSMVFATAVAFSFQQKYGNFTMPFFVALVVSYMLKDRIKELTRYYFAHKLGRRFFDHRTDISLSEHEIGWSKESMVFVPESKVPGEVLKIRDRSAILEADNRNNREKIILYRKLIRLNRQSLDECSLYPTSGMNDIIRFNVSNFIQKMDNPIVPLYSPGNNDEIETVKGEKMYYINLVLQFKNEDQLDYKRYRIVLNRKGINEIEKF</sequence>
<dbReference type="STRING" id="1678841.TBC1_111999"/>
<protein>
    <submittedName>
        <fullName evidence="2">Uncharacterized protein</fullName>
    </submittedName>
</protein>
<organism evidence="2">
    <name type="scientific">Lentimicrobium saccharophilum</name>
    <dbReference type="NCBI Taxonomy" id="1678841"/>
    <lineage>
        <taxon>Bacteria</taxon>
        <taxon>Pseudomonadati</taxon>
        <taxon>Bacteroidota</taxon>
        <taxon>Bacteroidia</taxon>
        <taxon>Bacteroidales</taxon>
        <taxon>Lentimicrobiaceae</taxon>
        <taxon>Lentimicrobium</taxon>
    </lineage>
</organism>
<dbReference type="EMBL" id="DF968182">
    <property type="protein sequence ID" value="GAP43841.1"/>
    <property type="molecule type" value="Genomic_DNA"/>
</dbReference>
<keyword evidence="1" id="KW-0812">Transmembrane</keyword>